<evidence type="ECO:0000256" key="1">
    <source>
        <dbReference type="SAM" id="MobiDB-lite"/>
    </source>
</evidence>
<sequence length="137" mass="15816">MGLKVGCAWSPKRDRGRRQTHESQSHSSSQALRNSRFHQFRQDAANIIAAEPSFKVHYWWDTLAEGHQIIRRHAQDDDLPALWYEIESMFSSALGAIADDCNDHAYLALKGWPWQVESMGEHRKVIAEQQKSQVQFP</sequence>
<dbReference type="EMBL" id="NHZQ01000066">
    <property type="protein sequence ID" value="PSK55685.1"/>
    <property type="molecule type" value="Genomic_DNA"/>
</dbReference>
<feature type="region of interest" description="Disordered" evidence="1">
    <location>
        <begin position="1"/>
        <end position="33"/>
    </location>
</feature>
<dbReference type="Proteomes" id="UP000243723">
    <property type="component" value="Unassembled WGS sequence"/>
</dbReference>
<comment type="caution">
    <text evidence="2">The sequence shown here is derived from an EMBL/GenBank/DDBJ whole genome shotgun (WGS) entry which is preliminary data.</text>
</comment>
<evidence type="ECO:0000313" key="2">
    <source>
        <dbReference type="EMBL" id="PSK55685.1"/>
    </source>
</evidence>
<reference evidence="2 3" key="1">
    <citation type="submission" date="2017-05" db="EMBL/GenBank/DDBJ databases">
        <title>Draft genome sequence of Elsinoe australis.</title>
        <authorList>
            <person name="Cheng Q."/>
        </authorList>
    </citation>
    <scope>NUCLEOTIDE SEQUENCE [LARGE SCALE GENOMIC DNA]</scope>
    <source>
        <strain evidence="2 3">NL1</strain>
    </source>
</reference>
<protein>
    <submittedName>
        <fullName evidence="2">RAD50-interacting protein 1</fullName>
    </submittedName>
</protein>
<evidence type="ECO:0000313" key="3">
    <source>
        <dbReference type="Proteomes" id="UP000243723"/>
    </source>
</evidence>
<organism evidence="2 3">
    <name type="scientific">Elsinoe australis</name>
    <dbReference type="NCBI Taxonomy" id="40998"/>
    <lineage>
        <taxon>Eukaryota</taxon>
        <taxon>Fungi</taxon>
        <taxon>Dikarya</taxon>
        <taxon>Ascomycota</taxon>
        <taxon>Pezizomycotina</taxon>
        <taxon>Dothideomycetes</taxon>
        <taxon>Dothideomycetidae</taxon>
        <taxon>Myriangiales</taxon>
        <taxon>Elsinoaceae</taxon>
        <taxon>Elsinoe</taxon>
    </lineage>
</organism>
<keyword evidence="3" id="KW-1185">Reference proteome</keyword>
<feature type="compositionally biased region" description="Basic and acidic residues" evidence="1">
    <location>
        <begin position="11"/>
        <end position="24"/>
    </location>
</feature>
<dbReference type="OrthoDB" id="3958764at2759"/>
<dbReference type="AlphaFoldDB" id="A0A2P8A5D9"/>
<accession>A0A2P8A5D9</accession>
<name>A0A2P8A5D9_9PEZI</name>
<gene>
    <name evidence="2" type="ORF">B9Z65_4563</name>
</gene>
<proteinExistence type="predicted"/>